<protein>
    <submittedName>
        <fullName evidence="5">Type IV pilus assembly protein PilA</fullName>
    </submittedName>
</protein>
<keyword evidence="4" id="KW-0472">Membrane</keyword>
<dbReference type="Gene3D" id="3.30.700.10">
    <property type="entry name" value="Glycoprotein, Type 4 Pilin"/>
    <property type="match status" value="1"/>
</dbReference>
<keyword evidence="3" id="KW-0281">Fimbrium</keyword>
<keyword evidence="6" id="KW-1185">Reference proteome</keyword>
<organism evidence="5 6">
    <name type="scientific">Acidovorax soli</name>
    <dbReference type="NCBI Taxonomy" id="592050"/>
    <lineage>
        <taxon>Bacteria</taxon>
        <taxon>Pseudomonadati</taxon>
        <taxon>Pseudomonadota</taxon>
        <taxon>Betaproteobacteria</taxon>
        <taxon>Burkholderiales</taxon>
        <taxon>Comamonadaceae</taxon>
        <taxon>Acidovorax</taxon>
    </lineage>
</organism>
<evidence type="ECO:0000256" key="2">
    <source>
        <dbReference type="ARBA" id="ARBA00022481"/>
    </source>
</evidence>
<reference evidence="5 6" key="1">
    <citation type="submission" date="2020-08" db="EMBL/GenBank/DDBJ databases">
        <title>Functional genomics of gut bacteria from endangered species of beetles.</title>
        <authorList>
            <person name="Carlos-Shanley C."/>
        </authorList>
    </citation>
    <scope>NUCLEOTIDE SEQUENCE [LARGE SCALE GENOMIC DNA]</scope>
    <source>
        <strain evidence="5 6">S00198</strain>
    </source>
</reference>
<dbReference type="InterPro" id="IPR012902">
    <property type="entry name" value="N_methyl_site"/>
</dbReference>
<dbReference type="Proteomes" id="UP000575083">
    <property type="component" value="Unassembled WGS sequence"/>
</dbReference>
<proteinExistence type="inferred from homology"/>
<dbReference type="AlphaFoldDB" id="A0A7X0PA23"/>
<dbReference type="InterPro" id="IPR001082">
    <property type="entry name" value="Pilin"/>
</dbReference>
<dbReference type="GO" id="GO:0007155">
    <property type="term" value="P:cell adhesion"/>
    <property type="evidence" value="ECO:0007669"/>
    <property type="project" value="InterPro"/>
</dbReference>
<dbReference type="SUPFAM" id="SSF54523">
    <property type="entry name" value="Pili subunits"/>
    <property type="match status" value="1"/>
</dbReference>
<dbReference type="PANTHER" id="PTHR30093">
    <property type="entry name" value="GENERAL SECRETION PATHWAY PROTEIN G"/>
    <property type="match status" value="1"/>
</dbReference>
<dbReference type="Pfam" id="PF00114">
    <property type="entry name" value="Pilin"/>
    <property type="match status" value="1"/>
</dbReference>
<evidence type="ECO:0000313" key="5">
    <source>
        <dbReference type="EMBL" id="MBB6558026.1"/>
    </source>
</evidence>
<evidence type="ECO:0000313" key="6">
    <source>
        <dbReference type="Proteomes" id="UP000575083"/>
    </source>
</evidence>
<keyword evidence="4" id="KW-0812">Transmembrane</keyword>
<comment type="similarity">
    <text evidence="1 3">Belongs to the N-Me-Phe pilin family.</text>
</comment>
<dbReference type="RefSeq" id="WP_311773800.1">
    <property type="nucleotide sequence ID" value="NZ_JACHLK010000001.1"/>
</dbReference>
<sequence length="206" mass="21179">MSNKNVISTKFAGNKVCVSSASICIWTTSYMRCKSARGFTLIELMIVVAIIGVLAAVALPAYQDFVIRTRVSEAVMAADPAKERLVEGFQTGGIAGMNAAAAIYNAIPAANKSSKYVGGVAITASATPWPVVVSLSSSPGNGFPTGLHGRTIVFSPNIEGAVPVATSTGTLDWACASASATVATSRGMANRTLGTLPAKYAPSECR</sequence>
<dbReference type="PANTHER" id="PTHR30093:SF34">
    <property type="entry name" value="PREPILIN PEPTIDASE-DEPENDENT PROTEIN D"/>
    <property type="match status" value="1"/>
</dbReference>
<keyword evidence="4" id="KW-1133">Transmembrane helix</keyword>
<dbReference type="InterPro" id="IPR045584">
    <property type="entry name" value="Pilin-like"/>
</dbReference>
<accession>A0A7X0PA23</accession>
<evidence type="ECO:0000256" key="1">
    <source>
        <dbReference type="ARBA" id="ARBA00005233"/>
    </source>
</evidence>
<evidence type="ECO:0000256" key="3">
    <source>
        <dbReference type="RuleBase" id="RU000389"/>
    </source>
</evidence>
<evidence type="ECO:0000256" key="4">
    <source>
        <dbReference type="SAM" id="Phobius"/>
    </source>
</evidence>
<comment type="caution">
    <text evidence="5">The sequence shown here is derived from an EMBL/GenBank/DDBJ whole genome shotgun (WGS) entry which is preliminary data.</text>
</comment>
<gene>
    <name evidence="5" type="ORF">HNP48_000690</name>
</gene>
<feature type="transmembrane region" description="Helical" evidence="4">
    <location>
        <begin position="41"/>
        <end position="62"/>
    </location>
</feature>
<dbReference type="Pfam" id="PF07963">
    <property type="entry name" value="N_methyl"/>
    <property type="match status" value="1"/>
</dbReference>
<dbReference type="NCBIfam" id="TIGR02532">
    <property type="entry name" value="IV_pilin_GFxxxE"/>
    <property type="match status" value="1"/>
</dbReference>
<dbReference type="GO" id="GO:0009289">
    <property type="term" value="C:pilus"/>
    <property type="evidence" value="ECO:0007669"/>
    <property type="project" value="InterPro"/>
</dbReference>
<dbReference type="PROSITE" id="PS00409">
    <property type="entry name" value="PROKAR_NTER_METHYL"/>
    <property type="match status" value="1"/>
</dbReference>
<dbReference type="EMBL" id="JACHLK010000001">
    <property type="protein sequence ID" value="MBB6558026.1"/>
    <property type="molecule type" value="Genomic_DNA"/>
</dbReference>
<name>A0A7X0PA23_9BURK</name>
<keyword evidence="2" id="KW-0488">Methylation</keyword>